<dbReference type="AlphaFoldDB" id="A0A443L690"/>
<proteinExistence type="predicted"/>
<dbReference type="OrthoDB" id="7876212at2"/>
<reference evidence="1 2" key="1">
    <citation type="submission" date="2019-01" db="EMBL/GenBank/DDBJ databases">
        <title>Sinorhodobacter populi sp. nov. isolated from the symptomatic bark tissue of Populus euramericana canker.</title>
        <authorList>
            <person name="Xu G."/>
        </authorList>
    </citation>
    <scope>NUCLEOTIDE SEQUENCE [LARGE SCALE GENOMIC DNA]</scope>
    <source>
        <strain evidence="1 2">CCTCC AB2012026</strain>
    </source>
</reference>
<name>A0A443L690_9RHOB</name>
<dbReference type="Proteomes" id="UP000286594">
    <property type="component" value="Unassembled WGS sequence"/>
</dbReference>
<comment type="caution">
    <text evidence="1">The sequence shown here is derived from an EMBL/GenBank/DDBJ whole genome shotgun (WGS) entry which is preliminary data.</text>
</comment>
<organism evidence="1 2">
    <name type="scientific">Paenirhodobacter ferrireducens</name>
    <dbReference type="NCBI Taxonomy" id="1215032"/>
    <lineage>
        <taxon>Bacteria</taxon>
        <taxon>Pseudomonadati</taxon>
        <taxon>Pseudomonadota</taxon>
        <taxon>Alphaproteobacteria</taxon>
        <taxon>Rhodobacterales</taxon>
        <taxon>Rhodobacter group</taxon>
        <taxon>Paenirhodobacter</taxon>
    </lineage>
</organism>
<protein>
    <submittedName>
        <fullName evidence="1">Uncharacterized protein</fullName>
    </submittedName>
</protein>
<keyword evidence="2" id="KW-1185">Reference proteome</keyword>
<evidence type="ECO:0000313" key="2">
    <source>
        <dbReference type="Proteomes" id="UP000286594"/>
    </source>
</evidence>
<accession>A0A443L690</accession>
<dbReference type="EMBL" id="SAVB01000030">
    <property type="protein sequence ID" value="RWR44561.1"/>
    <property type="molecule type" value="Genomic_DNA"/>
</dbReference>
<dbReference type="RefSeq" id="WP_128151998.1">
    <property type="nucleotide sequence ID" value="NZ_SAVB01000030.1"/>
</dbReference>
<sequence length="106" mass="11455">MPKSWKVSRLTFAQKRGRALRLPTLDAGQYLIEAMQILGPIRPGLAEARATDWPEIAAFARATERLSEPWEIETLAAMCAGYCAALKAGEDPLAIAPVDLDDSTAG</sequence>
<gene>
    <name evidence="1" type="ORF">EOW65_18620</name>
</gene>
<evidence type="ECO:0000313" key="1">
    <source>
        <dbReference type="EMBL" id="RWR44561.1"/>
    </source>
</evidence>